<organism evidence="1 2">
    <name type="scientific">Bacillus bingmayongensis</name>
    <dbReference type="NCBI Taxonomy" id="1150157"/>
    <lineage>
        <taxon>Bacteria</taxon>
        <taxon>Bacillati</taxon>
        <taxon>Bacillota</taxon>
        <taxon>Bacilli</taxon>
        <taxon>Bacillales</taxon>
        <taxon>Bacillaceae</taxon>
        <taxon>Bacillus</taxon>
    </lineage>
</organism>
<protein>
    <submittedName>
        <fullName evidence="1">Uncharacterized protein</fullName>
    </submittedName>
</protein>
<comment type="caution">
    <text evidence="1">The sequence shown here is derived from an EMBL/GenBank/DDBJ whole genome shotgun (WGS) entry which is preliminary data.</text>
</comment>
<dbReference type="Proteomes" id="UP001291930">
    <property type="component" value="Unassembled WGS sequence"/>
</dbReference>
<accession>A0ABU5JZE9</accession>
<keyword evidence="2" id="KW-1185">Reference proteome</keyword>
<gene>
    <name evidence="1" type="ORF">U2I54_15775</name>
</gene>
<reference evidence="2" key="1">
    <citation type="submission" date="2023-11" db="EMBL/GenBank/DDBJ databases">
        <title>Genome Sequence of Bacillus pseudomycoides stain BUPM19.</title>
        <authorList>
            <person name="Farhat A."/>
        </authorList>
    </citation>
    <scope>NUCLEOTIDE SEQUENCE [LARGE SCALE GENOMIC DNA]</scope>
    <source>
        <strain evidence="2">BUPM19</strain>
    </source>
</reference>
<dbReference type="RefSeq" id="WP_374218235.1">
    <property type="nucleotide sequence ID" value="NZ_JAXOVW010000034.1"/>
</dbReference>
<name>A0ABU5JZE9_9BACI</name>
<evidence type="ECO:0000313" key="1">
    <source>
        <dbReference type="EMBL" id="MDZ5608516.1"/>
    </source>
</evidence>
<proteinExistence type="predicted"/>
<dbReference type="EMBL" id="JAXOVW010000034">
    <property type="protein sequence ID" value="MDZ5608516.1"/>
    <property type="molecule type" value="Genomic_DNA"/>
</dbReference>
<evidence type="ECO:0000313" key="2">
    <source>
        <dbReference type="Proteomes" id="UP001291930"/>
    </source>
</evidence>
<sequence length="44" mass="5098">MSDIEKVDEQLLAFIKEMPTLKDNKHLIETLQKGSPSILSKYQH</sequence>